<gene>
    <name evidence="6" type="ORF">SPARVUS_LOCUS15297062</name>
</gene>
<evidence type="ECO:0000256" key="4">
    <source>
        <dbReference type="ARBA" id="ARBA00035200"/>
    </source>
</evidence>
<name>A0ABN9H247_9NEOB</name>
<evidence type="ECO:0000256" key="3">
    <source>
        <dbReference type="ARBA" id="ARBA00023274"/>
    </source>
</evidence>
<keyword evidence="3" id="KW-0687">Ribonucleoprotein</keyword>
<comment type="similarity">
    <text evidence="1">Belongs to the universal ribosomal protein uL15 family.</text>
</comment>
<dbReference type="Proteomes" id="UP001162483">
    <property type="component" value="Unassembled WGS sequence"/>
</dbReference>
<keyword evidence="2" id="KW-0689">Ribosomal protein</keyword>
<protein>
    <recommendedName>
        <fullName evidence="4">Large ribosomal subunit protein uL15</fullName>
    </recommendedName>
    <alternativeName>
        <fullName evidence="5">60S ribosomal protein L27a</fullName>
    </alternativeName>
</protein>
<comment type="caution">
    <text evidence="6">The sequence shown here is derived from an EMBL/GenBank/DDBJ whole genome shotgun (WGS) entry which is preliminary data.</text>
</comment>
<evidence type="ECO:0000313" key="7">
    <source>
        <dbReference type="Proteomes" id="UP001162483"/>
    </source>
</evidence>
<dbReference type="PANTHER" id="PTHR11721">
    <property type="entry name" value="60S RIBOSOMAL PROTEIN L27A"/>
    <property type="match status" value="1"/>
</dbReference>
<evidence type="ECO:0000256" key="2">
    <source>
        <dbReference type="ARBA" id="ARBA00022980"/>
    </source>
</evidence>
<evidence type="ECO:0000256" key="5">
    <source>
        <dbReference type="ARBA" id="ARBA00035527"/>
    </source>
</evidence>
<dbReference type="PANTHER" id="PTHR11721:SF3">
    <property type="entry name" value="LARGE RIBOSOMAL SUBUNIT PROTEIN UL15"/>
    <property type="match status" value="1"/>
</dbReference>
<organism evidence="6 7">
    <name type="scientific">Staurois parvus</name>
    <dbReference type="NCBI Taxonomy" id="386267"/>
    <lineage>
        <taxon>Eukaryota</taxon>
        <taxon>Metazoa</taxon>
        <taxon>Chordata</taxon>
        <taxon>Craniata</taxon>
        <taxon>Vertebrata</taxon>
        <taxon>Euteleostomi</taxon>
        <taxon>Amphibia</taxon>
        <taxon>Batrachia</taxon>
        <taxon>Anura</taxon>
        <taxon>Neobatrachia</taxon>
        <taxon>Ranoidea</taxon>
        <taxon>Ranidae</taxon>
        <taxon>Staurois</taxon>
    </lineage>
</organism>
<evidence type="ECO:0000256" key="1">
    <source>
        <dbReference type="ARBA" id="ARBA00007320"/>
    </source>
</evidence>
<dbReference type="Gene3D" id="3.100.10.10">
    <property type="match status" value="1"/>
</dbReference>
<accession>A0ABN9H247</accession>
<sequence>MPWYHQYMISFDKYHPDNFGKVSTTHYHLQRNRHYCPTNNLDKLWILVSEQTILNHAKNPNEPAPAINAVHAS</sequence>
<dbReference type="InterPro" id="IPR036227">
    <property type="entry name" value="Ribosomal_uL15/eL18_sf"/>
</dbReference>
<dbReference type="EMBL" id="CATNWA010019942">
    <property type="protein sequence ID" value="CAI9615805.1"/>
    <property type="molecule type" value="Genomic_DNA"/>
</dbReference>
<reference evidence="6" key="1">
    <citation type="submission" date="2023-05" db="EMBL/GenBank/DDBJ databases">
        <authorList>
            <person name="Stuckert A."/>
        </authorList>
    </citation>
    <scope>NUCLEOTIDE SEQUENCE</scope>
</reference>
<keyword evidence="7" id="KW-1185">Reference proteome</keyword>
<evidence type="ECO:0000313" key="6">
    <source>
        <dbReference type="EMBL" id="CAI9615805.1"/>
    </source>
</evidence>
<proteinExistence type="inferred from homology"/>
<dbReference type="SUPFAM" id="SSF52080">
    <property type="entry name" value="Ribosomal proteins L15p and L18e"/>
    <property type="match status" value="1"/>
</dbReference>